<reference evidence="1 2" key="1">
    <citation type="submission" date="2022-12" db="EMBL/GenBank/DDBJ databases">
        <title>Coexistence and Characterization of a Novel Tigecycline Resistance gene tet(X) variant and blaNDM-1 in a Pseudomonas caeni Isolate of Chicken Origin.</title>
        <authorList>
            <person name="Lu X."/>
            <person name="Zhang L."/>
            <person name="Li R."/>
            <person name="Wang Z."/>
        </authorList>
    </citation>
    <scope>NUCLEOTIDE SEQUENCE [LARGE SCALE GENOMIC DNA]</scope>
    <source>
        <strain evidence="1 2">CE14</strain>
    </source>
</reference>
<evidence type="ECO:0000313" key="2">
    <source>
        <dbReference type="Proteomes" id="UP001212189"/>
    </source>
</evidence>
<dbReference type="KEGG" id="dce:O6P33_08835"/>
<dbReference type="Proteomes" id="UP001212189">
    <property type="component" value="Chromosome"/>
</dbReference>
<protein>
    <submittedName>
        <fullName evidence="1">Uncharacterized protein</fullName>
    </submittedName>
</protein>
<organism evidence="1 2">
    <name type="scientific">Denitrificimonas caeni</name>
    <dbReference type="NCBI Taxonomy" id="521720"/>
    <lineage>
        <taxon>Bacteria</taxon>
        <taxon>Pseudomonadati</taxon>
        <taxon>Pseudomonadota</taxon>
        <taxon>Gammaproteobacteria</taxon>
        <taxon>Pseudomonadales</taxon>
        <taxon>Pseudomonadaceae</taxon>
        <taxon>Denitrificimonas</taxon>
    </lineage>
</organism>
<gene>
    <name evidence="1" type="ORF">O6P33_08835</name>
</gene>
<dbReference type="AlphaFoldDB" id="A0AAE9VRL5"/>
<dbReference type="InterPro" id="IPR038461">
    <property type="entry name" value="Schlafen_AlbA_2_dom_sf"/>
</dbReference>
<accession>A0AAE9VRL5</accession>
<proteinExistence type="predicted"/>
<dbReference type="EMBL" id="CP114976">
    <property type="protein sequence ID" value="WBE24479.1"/>
    <property type="molecule type" value="Genomic_DNA"/>
</dbReference>
<dbReference type="RefSeq" id="WP_269817423.1">
    <property type="nucleotide sequence ID" value="NZ_CP114976.1"/>
</dbReference>
<sequence>MTIAKLPINLTNLLHQRTIESERVEYKAGWNPERIVHTLSAFANDFYNFGGGYVVTRLMKISVYRVVAVSQL</sequence>
<dbReference type="Gene3D" id="3.30.950.30">
    <property type="entry name" value="Schlafen, AAA domain"/>
    <property type="match status" value="1"/>
</dbReference>
<evidence type="ECO:0000313" key="1">
    <source>
        <dbReference type="EMBL" id="WBE24479.1"/>
    </source>
</evidence>
<name>A0AAE9VRL5_9GAMM</name>
<keyword evidence="2" id="KW-1185">Reference proteome</keyword>